<organism evidence="2 3">
    <name type="scientific">Rossellomorea vietnamensis</name>
    <dbReference type="NCBI Taxonomy" id="218284"/>
    <lineage>
        <taxon>Bacteria</taxon>
        <taxon>Bacillati</taxon>
        <taxon>Bacillota</taxon>
        <taxon>Bacilli</taxon>
        <taxon>Bacillales</taxon>
        <taxon>Bacillaceae</taxon>
        <taxon>Rossellomorea</taxon>
    </lineage>
</organism>
<proteinExistence type="predicted"/>
<evidence type="ECO:0000313" key="3">
    <source>
        <dbReference type="Proteomes" id="UP000323317"/>
    </source>
</evidence>
<evidence type="ECO:0000313" key="2">
    <source>
        <dbReference type="EMBL" id="TYR74562.1"/>
    </source>
</evidence>
<keyword evidence="1" id="KW-1133">Transmembrane helix</keyword>
<comment type="caution">
    <text evidence="2">The sequence shown here is derived from an EMBL/GenBank/DDBJ whole genome shotgun (WGS) entry which is preliminary data.</text>
</comment>
<keyword evidence="1" id="KW-0472">Membrane</keyword>
<feature type="transmembrane region" description="Helical" evidence="1">
    <location>
        <begin position="72"/>
        <end position="92"/>
    </location>
</feature>
<dbReference type="AlphaFoldDB" id="A0A5D4KBL0"/>
<dbReference type="EMBL" id="VTEH01000011">
    <property type="protein sequence ID" value="TYR74562.1"/>
    <property type="molecule type" value="Genomic_DNA"/>
</dbReference>
<sequence>MSTSVLNLIFSFILPLVIIIASAYWTIRIRYSKRYIPTLTLILLAISAFFLPFFLGGIDVIEKGFGPAIQGIYYSGFLGLGVLVNLFVGVFIKKNKETDINL</sequence>
<accession>A0A5D4KBL0</accession>
<feature type="transmembrane region" description="Helical" evidence="1">
    <location>
        <begin position="39"/>
        <end position="60"/>
    </location>
</feature>
<protein>
    <submittedName>
        <fullName evidence="2">Uncharacterized protein</fullName>
    </submittedName>
</protein>
<name>A0A5D4KBL0_9BACI</name>
<reference evidence="2 3" key="1">
    <citation type="submission" date="2019-08" db="EMBL/GenBank/DDBJ databases">
        <title>Bacillus genomes from the desert of Cuatro Cienegas, Coahuila.</title>
        <authorList>
            <person name="Olmedo-Alvarez G."/>
        </authorList>
    </citation>
    <scope>NUCLEOTIDE SEQUENCE [LARGE SCALE GENOMIC DNA]</scope>
    <source>
        <strain evidence="2 3">CH40_1T</strain>
    </source>
</reference>
<dbReference type="RefSeq" id="WP_148947391.1">
    <property type="nucleotide sequence ID" value="NZ_VTEH01000011.1"/>
</dbReference>
<evidence type="ECO:0000256" key="1">
    <source>
        <dbReference type="SAM" id="Phobius"/>
    </source>
</evidence>
<dbReference type="Proteomes" id="UP000323317">
    <property type="component" value="Unassembled WGS sequence"/>
</dbReference>
<feature type="transmembrane region" description="Helical" evidence="1">
    <location>
        <begin position="6"/>
        <end position="27"/>
    </location>
</feature>
<keyword evidence="1" id="KW-0812">Transmembrane</keyword>
<gene>
    <name evidence="2" type="ORF">FZC79_13880</name>
</gene>